<comment type="subcellular location">
    <subcellularLocation>
        <location evidence="1">Nucleus</location>
    </subcellularLocation>
</comment>
<feature type="non-terminal residue" evidence="4">
    <location>
        <position position="1"/>
    </location>
</feature>
<dbReference type="AlphaFoldDB" id="A0A3S0Z8G2"/>
<dbReference type="OrthoDB" id="3225452at2759"/>
<dbReference type="Proteomes" id="UP000271974">
    <property type="component" value="Unassembled WGS sequence"/>
</dbReference>
<organism evidence="4 5">
    <name type="scientific">Elysia chlorotica</name>
    <name type="common">Eastern emerald elysia</name>
    <name type="synonym">Sea slug</name>
    <dbReference type="NCBI Taxonomy" id="188477"/>
    <lineage>
        <taxon>Eukaryota</taxon>
        <taxon>Metazoa</taxon>
        <taxon>Spiralia</taxon>
        <taxon>Lophotrochozoa</taxon>
        <taxon>Mollusca</taxon>
        <taxon>Gastropoda</taxon>
        <taxon>Heterobranchia</taxon>
        <taxon>Euthyneura</taxon>
        <taxon>Panpulmonata</taxon>
        <taxon>Sacoglossa</taxon>
        <taxon>Placobranchoidea</taxon>
        <taxon>Plakobranchidae</taxon>
        <taxon>Elysia</taxon>
    </lineage>
</organism>
<evidence type="ECO:0000256" key="1">
    <source>
        <dbReference type="ARBA" id="ARBA00004123"/>
    </source>
</evidence>
<evidence type="ECO:0000259" key="3">
    <source>
        <dbReference type="PROSITE" id="PS50803"/>
    </source>
</evidence>
<proteinExistence type="predicted"/>
<evidence type="ECO:0000313" key="4">
    <source>
        <dbReference type="EMBL" id="RUS71763.1"/>
    </source>
</evidence>
<name>A0A3S0Z8G2_ELYCH</name>
<feature type="compositionally biased region" description="Low complexity" evidence="2">
    <location>
        <begin position="25"/>
        <end position="47"/>
    </location>
</feature>
<accession>A0A3S0Z8G2</accession>
<gene>
    <name evidence="4" type="ORF">EGW08_020477</name>
</gene>
<feature type="compositionally biased region" description="Low complexity" evidence="2">
    <location>
        <begin position="1"/>
        <end position="12"/>
    </location>
</feature>
<dbReference type="GO" id="GO:0005634">
    <property type="term" value="C:nucleus"/>
    <property type="evidence" value="ECO:0007669"/>
    <property type="project" value="UniProtKB-SubCell"/>
</dbReference>
<reference evidence="4 5" key="1">
    <citation type="submission" date="2019-01" db="EMBL/GenBank/DDBJ databases">
        <title>A draft genome assembly of the solar-powered sea slug Elysia chlorotica.</title>
        <authorList>
            <person name="Cai H."/>
            <person name="Li Q."/>
            <person name="Fang X."/>
            <person name="Li J."/>
            <person name="Curtis N.E."/>
            <person name="Altenburger A."/>
            <person name="Shibata T."/>
            <person name="Feng M."/>
            <person name="Maeda T."/>
            <person name="Schwartz J.A."/>
            <person name="Shigenobu S."/>
            <person name="Lundholm N."/>
            <person name="Nishiyama T."/>
            <person name="Yang H."/>
            <person name="Hasebe M."/>
            <person name="Li S."/>
            <person name="Pierce S.K."/>
            <person name="Wang J."/>
        </authorList>
    </citation>
    <scope>NUCLEOTIDE SEQUENCE [LARGE SCALE GENOMIC DNA]</scope>
    <source>
        <strain evidence="4">EC2010</strain>
        <tissue evidence="4">Whole organism of an adult</tissue>
    </source>
</reference>
<dbReference type="PROSITE" id="PS50803">
    <property type="entry name" value="OAR"/>
    <property type="match status" value="1"/>
</dbReference>
<dbReference type="EMBL" id="RQTK01001163">
    <property type="protein sequence ID" value="RUS71763.1"/>
    <property type="molecule type" value="Genomic_DNA"/>
</dbReference>
<feature type="domain" description="OAR" evidence="3">
    <location>
        <begin position="182"/>
        <end position="195"/>
    </location>
</feature>
<comment type="caution">
    <text evidence="4">The sequence shown here is derived from an EMBL/GenBank/DDBJ whole genome shotgun (WGS) entry which is preliminary data.</text>
</comment>
<protein>
    <recommendedName>
        <fullName evidence="3">OAR domain-containing protein</fullName>
    </recommendedName>
</protein>
<keyword evidence="5" id="KW-1185">Reference proteome</keyword>
<sequence length="215" mass="23705">SGNTNLLQQTHHSTSHHHPHHHQLQQHSQSQQHLLQHHVTAAAAAAAVSMPPAPSTLPPQHTQTSASAFMFGESNYPLTPPSEPFWQPRSQLTSLHQAFSHSLKPDVTYNGLVDSYLTHAAQVPTYTNLSSATYATTWSPTGSSQLTPLNSYHPSSYQYDVTRSPLLQTPGSFDKFQSDGGDSLTSLRLKSRDHSNMLGLLQADPIRQHNTFQVM</sequence>
<evidence type="ECO:0000313" key="5">
    <source>
        <dbReference type="Proteomes" id="UP000271974"/>
    </source>
</evidence>
<dbReference type="InterPro" id="IPR003654">
    <property type="entry name" value="OAR_dom"/>
</dbReference>
<evidence type="ECO:0000256" key="2">
    <source>
        <dbReference type="SAM" id="MobiDB-lite"/>
    </source>
</evidence>
<feature type="compositionally biased region" description="Basic residues" evidence="2">
    <location>
        <begin position="13"/>
        <end position="24"/>
    </location>
</feature>
<feature type="region of interest" description="Disordered" evidence="2">
    <location>
        <begin position="1"/>
        <end position="63"/>
    </location>
</feature>